<evidence type="ECO:0000256" key="2">
    <source>
        <dbReference type="ARBA" id="ARBA00022490"/>
    </source>
</evidence>
<evidence type="ECO:0000256" key="3">
    <source>
        <dbReference type="ARBA" id="ARBA00022499"/>
    </source>
</evidence>
<dbReference type="Gene3D" id="3.10.20.30">
    <property type="match status" value="1"/>
</dbReference>
<organism evidence="7 8">
    <name type="scientific">Drosophila ananassae</name>
    <name type="common">Fruit fly</name>
    <dbReference type="NCBI Taxonomy" id="7217"/>
    <lineage>
        <taxon>Eukaryota</taxon>
        <taxon>Metazoa</taxon>
        <taxon>Ecdysozoa</taxon>
        <taxon>Arthropoda</taxon>
        <taxon>Hexapoda</taxon>
        <taxon>Insecta</taxon>
        <taxon>Pterygota</taxon>
        <taxon>Neoptera</taxon>
        <taxon>Endopterygota</taxon>
        <taxon>Diptera</taxon>
        <taxon>Brachycera</taxon>
        <taxon>Muscomorpha</taxon>
        <taxon>Ephydroidea</taxon>
        <taxon>Drosophilidae</taxon>
        <taxon>Drosophila</taxon>
        <taxon>Sophophora</taxon>
    </lineage>
</organism>
<comment type="subunit">
    <text evidence="1">Interacts with cer.</text>
</comment>
<comment type="subcellular location">
    <subcellularLocation>
        <location evidence="6">Cytoplasm</location>
    </subcellularLocation>
</comment>
<evidence type="ECO:0000313" key="8">
    <source>
        <dbReference type="Proteomes" id="UP000007801"/>
    </source>
</evidence>
<dbReference type="CTD" id="81605"/>
<evidence type="ECO:0000256" key="4">
    <source>
        <dbReference type="ARBA" id="ARBA00022694"/>
    </source>
</evidence>
<proteinExistence type="inferred from homology"/>
<keyword evidence="2 6" id="KW-0963">Cytoplasm</keyword>
<dbReference type="GeneID" id="6506415"/>
<dbReference type="SUPFAM" id="SSF54285">
    <property type="entry name" value="MoaD/ThiS"/>
    <property type="match status" value="1"/>
</dbReference>
<dbReference type="InterPro" id="IPR015221">
    <property type="entry name" value="Urm1"/>
</dbReference>
<dbReference type="SMR" id="A0A0P8YBD1"/>
<dbReference type="Proteomes" id="UP000007801">
    <property type="component" value="Unassembled WGS sequence"/>
</dbReference>
<gene>
    <name evidence="7" type="primary">Dana\GF23776</name>
    <name evidence="7" type="synonym">dana_GLEANR_8550</name>
    <name evidence="7" type="ORF">GF23776</name>
</gene>
<dbReference type="InterPro" id="IPR016155">
    <property type="entry name" value="Mopterin_synth/thiamin_S_b"/>
</dbReference>
<reference evidence="7 8" key="1">
    <citation type="journal article" date="2007" name="Nature">
        <title>Evolution of genes and genomes on the Drosophila phylogeny.</title>
        <authorList>
            <consortium name="Drosophila 12 Genomes Consortium"/>
            <person name="Clark A.G."/>
            <person name="Eisen M.B."/>
            <person name="Smith D.R."/>
            <person name="Bergman C.M."/>
            <person name="Oliver B."/>
            <person name="Markow T.A."/>
            <person name="Kaufman T.C."/>
            <person name="Kellis M."/>
            <person name="Gelbart W."/>
            <person name="Iyer V.N."/>
            <person name="Pollard D.A."/>
            <person name="Sackton T.B."/>
            <person name="Larracuente A.M."/>
            <person name="Singh N.D."/>
            <person name="Abad J.P."/>
            <person name="Abt D.N."/>
            <person name="Adryan B."/>
            <person name="Aguade M."/>
            <person name="Akashi H."/>
            <person name="Anderson W.W."/>
            <person name="Aquadro C.F."/>
            <person name="Ardell D.H."/>
            <person name="Arguello R."/>
            <person name="Artieri C.G."/>
            <person name="Barbash D.A."/>
            <person name="Barker D."/>
            <person name="Barsanti P."/>
            <person name="Batterham P."/>
            <person name="Batzoglou S."/>
            <person name="Begun D."/>
            <person name="Bhutkar A."/>
            <person name="Blanco E."/>
            <person name="Bosak S.A."/>
            <person name="Bradley R.K."/>
            <person name="Brand A.D."/>
            <person name="Brent M.R."/>
            <person name="Brooks A.N."/>
            <person name="Brown R.H."/>
            <person name="Butlin R.K."/>
            <person name="Caggese C."/>
            <person name="Calvi B.R."/>
            <person name="Bernardo de Carvalho A."/>
            <person name="Caspi A."/>
            <person name="Castrezana S."/>
            <person name="Celniker S.E."/>
            <person name="Chang J.L."/>
            <person name="Chapple C."/>
            <person name="Chatterji S."/>
            <person name="Chinwalla A."/>
            <person name="Civetta A."/>
            <person name="Clifton S.W."/>
            <person name="Comeron J.M."/>
            <person name="Costello J.C."/>
            <person name="Coyne J.A."/>
            <person name="Daub J."/>
            <person name="David R.G."/>
            <person name="Delcher A.L."/>
            <person name="Delehaunty K."/>
            <person name="Do C.B."/>
            <person name="Ebling H."/>
            <person name="Edwards K."/>
            <person name="Eickbush T."/>
            <person name="Evans J.D."/>
            <person name="Filipski A."/>
            <person name="Findeiss S."/>
            <person name="Freyhult E."/>
            <person name="Fulton L."/>
            <person name="Fulton R."/>
            <person name="Garcia A.C."/>
            <person name="Gardiner A."/>
            <person name="Garfield D.A."/>
            <person name="Garvin B.E."/>
            <person name="Gibson G."/>
            <person name="Gilbert D."/>
            <person name="Gnerre S."/>
            <person name="Godfrey J."/>
            <person name="Good R."/>
            <person name="Gotea V."/>
            <person name="Gravely B."/>
            <person name="Greenberg A.J."/>
            <person name="Griffiths-Jones S."/>
            <person name="Gross S."/>
            <person name="Guigo R."/>
            <person name="Gustafson E.A."/>
            <person name="Haerty W."/>
            <person name="Hahn M.W."/>
            <person name="Halligan D.L."/>
            <person name="Halpern A.L."/>
            <person name="Halter G.M."/>
            <person name="Han M.V."/>
            <person name="Heger A."/>
            <person name="Hillier L."/>
            <person name="Hinrichs A.S."/>
            <person name="Holmes I."/>
            <person name="Hoskins R.A."/>
            <person name="Hubisz M.J."/>
            <person name="Hultmark D."/>
            <person name="Huntley M.A."/>
            <person name="Jaffe D.B."/>
            <person name="Jagadeeshan S."/>
            <person name="Jeck W.R."/>
            <person name="Johnson J."/>
            <person name="Jones C.D."/>
            <person name="Jordan W.C."/>
            <person name="Karpen G.H."/>
            <person name="Kataoka E."/>
            <person name="Keightley P.D."/>
            <person name="Kheradpour P."/>
            <person name="Kirkness E.F."/>
            <person name="Koerich L.B."/>
            <person name="Kristiansen K."/>
            <person name="Kudrna D."/>
            <person name="Kulathinal R.J."/>
            <person name="Kumar S."/>
            <person name="Kwok R."/>
            <person name="Lander E."/>
            <person name="Langley C.H."/>
            <person name="Lapoint R."/>
            <person name="Lazzaro B.P."/>
            <person name="Lee S.J."/>
            <person name="Levesque L."/>
            <person name="Li R."/>
            <person name="Lin C.F."/>
            <person name="Lin M.F."/>
            <person name="Lindblad-Toh K."/>
            <person name="Llopart A."/>
            <person name="Long M."/>
            <person name="Low L."/>
            <person name="Lozovsky E."/>
            <person name="Lu J."/>
            <person name="Luo M."/>
            <person name="Machado C.A."/>
            <person name="Makalowski W."/>
            <person name="Marzo M."/>
            <person name="Matsuda M."/>
            <person name="Matzkin L."/>
            <person name="McAllister B."/>
            <person name="McBride C.S."/>
            <person name="McKernan B."/>
            <person name="McKernan K."/>
            <person name="Mendez-Lago M."/>
            <person name="Minx P."/>
            <person name="Mollenhauer M.U."/>
            <person name="Montooth K."/>
            <person name="Mount S.M."/>
            <person name="Mu X."/>
            <person name="Myers E."/>
            <person name="Negre B."/>
            <person name="Newfeld S."/>
            <person name="Nielsen R."/>
            <person name="Noor M.A."/>
            <person name="O'Grady P."/>
            <person name="Pachter L."/>
            <person name="Papaceit M."/>
            <person name="Parisi M.J."/>
            <person name="Parisi M."/>
            <person name="Parts L."/>
            <person name="Pedersen J.S."/>
            <person name="Pesole G."/>
            <person name="Phillippy A.M."/>
            <person name="Ponting C.P."/>
            <person name="Pop M."/>
            <person name="Porcelli D."/>
            <person name="Powell J.R."/>
            <person name="Prohaska S."/>
            <person name="Pruitt K."/>
            <person name="Puig M."/>
            <person name="Quesneville H."/>
            <person name="Ram K.R."/>
            <person name="Rand D."/>
            <person name="Rasmussen M.D."/>
            <person name="Reed L.K."/>
            <person name="Reenan R."/>
            <person name="Reily A."/>
            <person name="Remington K.A."/>
            <person name="Rieger T.T."/>
            <person name="Ritchie M.G."/>
            <person name="Robin C."/>
            <person name="Rogers Y.H."/>
            <person name="Rohde C."/>
            <person name="Rozas J."/>
            <person name="Rubenfield M.J."/>
            <person name="Ruiz A."/>
            <person name="Russo S."/>
            <person name="Salzberg S.L."/>
            <person name="Sanchez-Gracia A."/>
            <person name="Saranga D.J."/>
            <person name="Sato H."/>
            <person name="Schaeffer S.W."/>
            <person name="Schatz M.C."/>
            <person name="Schlenke T."/>
            <person name="Schwartz R."/>
            <person name="Segarra C."/>
            <person name="Singh R.S."/>
            <person name="Sirot L."/>
            <person name="Sirota M."/>
            <person name="Sisneros N.B."/>
            <person name="Smith C.D."/>
            <person name="Smith T.F."/>
            <person name="Spieth J."/>
            <person name="Stage D.E."/>
            <person name="Stark A."/>
            <person name="Stephan W."/>
            <person name="Strausberg R.L."/>
            <person name="Strempel S."/>
            <person name="Sturgill D."/>
            <person name="Sutton G."/>
            <person name="Sutton G.G."/>
            <person name="Tao W."/>
            <person name="Teichmann S."/>
            <person name="Tobari Y.N."/>
            <person name="Tomimura Y."/>
            <person name="Tsolas J.M."/>
            <person name="Valente V.L."/>
            <person name="Venter E."/>
            <person name="Venter J.C."/>
            <person name="Vicario S."/>
            <person name="Vieira F.G."/>
            <person name="Vilella A.J."/>
            <person name="Villasante A."/>
            <person name="Walenz B."/>
            <person name="Wang J."/>
            <person name="Wasserman M."/>
            <person name="Watts T."/>
            <person name="Wilson D."/>
            <person name="Wilson R.K."/>
            <person name="Wing R.A."/>
            <person name="Wolfner M.F."/>
            <person name="Wong A."/>
            <person name="Wong G.K."/>
            <person name="Wu C.I."/>
            <person name="Wu G."/>
            <person name="Yamamoto D."/>
            <person name="Yang H.P."/>
            <person name="Yang S.P."/>
            <person name="Yorke J.A."/>
            <person name="Yoshida K."/>
            <person name="Zdobnov E."/>
            <person name="Zhang P."/>
            <person name="Zhang Y."/>
            <person name="Zimin A.V."/>
            <person name="Baldwin J."/>
            <person name="Abdouelleil A."/>
            <person name="Abdulkadir J."/>
            <person name="Abebe A."/>
            <person name="Abera B."/>
            <person name="Abreu J."/>
            <person name="Acer S.C."/>
            <person name="Aftuck L."/>
            <person name="Alexander A."/>
            <person name="An P."/>
            <person name="Anderson E."/>
            <person name="Anderson S."/>
            <person name="Arachi H."/>
            <person name="Azer M."/>
            <person name="Bachantsang P."/>
            <person name="Barry A."/>
            <person name="Bayul T."/>
            <person name="Berlin A."/>
            <person name="Bessette D."/>
            <person name="Bloom T."/>
            <person name="Blye J."/>
            <person name="Boguslavskiy L."/>
            <person name="Bonnet C."/>
            <person name="Boukhgalter B."/>
            <person name="Bourzgui I."/>
            <person name="Brown A."/>
            <person name="Cahill P."/>
            <person name="Channer S."/>
            <person name="Cheshatsang Y."/>
            <person name="Chuda L."/>
            <person name="Citroen M."/>
            <person name="Collymore A."/>
            <person name="Cooke P."/>
            <person name="Costello M."/>
            <person name="D'Aco K."/>
            <person name="Daza R."/>
            <person name="De Haan G."/>
            <person name="DeGray S."/>
            <person name="DeMaso C."/>
            <person name="Dhargay N."/>
            <person name="Dooley K."/>
            <person name="Dooley E."/>
            <person name="Doricent M."/>
            <person name="Dorje P."/>
            <person name="Dorjee K."/>
            <person name="Dupes A."/>
            <person name="Elong R."/>
            <person name="Falk J."/>
            <person name="Farina A."/>
            <person name="Faro S."/>
            <person name="Ferguson D."/>
            <person name="Fisher S."/>
            <person name="Foley C.D."/>
            <person name="Franke A."/>
            <person name="Friedrich D."/>
            <person name="Gadbois L."/>
            <person name="Gearin G."/>
            <person name="Gearin C.R."/>
            <person name="Giannoukos G."/>
            <person name="Goode T."/>
            <person name="Graham J."/>
            <person name="Grandbois E."/>
            <person name="Grewal S."/>
            <person name="Gyaltsen K."/>
            <person name="Hafez N."/>
            <person name="Hagos B."/>
            <person name="Hall J."/>
            <person name="Henson C."/>
            <person name="Hollinger A."/>
            <person name="Honan T."/>
            <person name="Huard M.D."/>
            <person name="Hughes L."/>
            <person name="Hurhula B."/>
            <person name="Husby M.E."/>
            <person name="Kamat A."/>
            <person name="Kanga B."/>
            <person name="Kashin S."/>
            <person name="Khazanovich D."/>
            <person name="Kisner P."/>
            <person name="Lance K."/>
            <person name="Lara M."/>
            <person name="Lee W."/>
            <person name="Lennon N."/>
            <person name="Letendre F."/>
            <person name="LeVine R."/>
            <person name="Lipovsky A."/>
            <person name="Liu X."/>
            <person name="Liu J."/>
            <person name="Liu S."/>
            <person name="Lokyitsang T."/>
            <person name="Lokyitsang Y."/>
            <person name="Lubonja R."/>
            <person name="Lui A."/>
            <person name="MacDonald P."/>
            <person name="Magnisalis V."/>
            <person name="Maru K."/>
            <person name="Matthews C."/>
            <person name="McCusker W."/>
            <person name="McDonough S."/>
            <person name="Mehta T."/>
            <person name="Meldrim J."/>
            <person name="Meneus L."/>
            <person name="Mihai O."/>
            <person name="Mihalev A."/>
            <person name="Mihova T."/>
            <person name="Mittelman R."/>
            <person name="Mlenga V."/>
            <person name="Montmayeur A."/>
            <person name="Mulrain L."/>
            <person name="Navidi A."/>
            <person name="Naylor J."/>
            <person name="Negash T."/>
            <person name="Nguyen T."/>
            <person name="Nguyen N."/>
            <person name="Nicol R."/>
            <person name="Norbu C."/>
            <person name="Norbu N."/>
            <person name="Novod N."/>
            <person name="O'Neill B."/>
            <person name="Osman S."/>
            <person name="Markiewicz E."/>
            <person name="Oyono O.L."/>
            <person name="Patti C."/>
            <person name="Phunkhang P."/>
            <person name="Pierre F."/>
            <person name="Priest M."/>
            <person name="Raghuraman S."/>
            <person name="Rege F."/>
            <person name="Reyes R."/>
            <person name="Rise C."/>
            <person name="Rogov P."/>
            <person name="Ross K."/>
            <person name="Ryan E."/>
            <person name="Settipalli S."/>
            <person name="Shea T."/>
            <person name="Sherpa N."/>
            <person name="Shi L."/>
            <person name="Shih D."/>
            <person name="Sparrow T."/>
            <person name="Spaulding J."/>
            <person name="Stalker J."/>
            <person name="Stange-Thomann N."/>
            <person name="Stavropoulos S."/>
            <person name="Stone C."/>
            <person name="Strader C."/>
            <person name="Tesfaye S."/>
            <person name="Thomson T."/>
            <person name="Thoulutsang Y."/>
            <person name="Thoulutsang D."/>
            <person name="Topham K."/>
            <person name="Topping I."/>
            <person name="Tsamla T."/>
            <person name="Vassiliev H."/>
            <person name="Vo A."/>
            <person name="Wangchuk T."/>
            <person name="Wangdi T."/>
            <person name="Weiand M."/>
            <person name="Wilkinson J."/>
            <person name="Wilson A."/>
            <person name="Yadav S."/>
            <person name="Young G."/>
            <person name="Yu Q."/>
            <person name="Zembek L."/>
            <person name="Zhong D."/>
            <person name="Zimmer A."/>
            <person name="Zwirko Z."/>
            <person name="Jaffe D.B."/>
            <person name="Alvarez P."/>
            <person name="Brockman W."/>
            <person name="Butler J."/>
            <person name="Chin C."/>
            <person name="Gnerre S."/>
            <person name="Grabherr M."/>
            <person name="Kleber M."/>
            <person name="Mauceli E."/>
            <person name="MacCallum I."/>
        </authorList>
    </citation>
    <scope>NUCLEOTIDE SEQUENCE [LARGE SCALE GENOMIC DNA]</scope>
    <source>
        <strain evidence="8">Tucson 14024-0371.13</strain>
    </source>
</reference>
<dbReference type="InterPro" id="IPR012675">
    <property type="entry name" value="Beta-grasp_dom_sf"/>
</dbReference>
<dbReference type="AlphaFoldDB" id="A0A0P8YBD1"/>
<keyword evidence="4 6" id="KW-0819">tRNA processing</keyword>
<keyword evidence="3" id="KW-1017">Isopeptide bond</keyword>
<accession>A0A0P8YBD1</accession>
<dbReference type="GO" id="GO:0005737">
    <property type="term" value="C:cytoplasm"/>
    <property type="evidence" value="ECO:0007669"/>
    <property type="project" value="UniProtKB-SubCell"/>
</dbReference>
<evidence type="ECO:0000256" key="5">
    <source>
        <dbReference type="ARBA" id="ARBA00022786"/>
    </source>
</evidence>
<evidence type="ECO:0000256" key="6">
    <source>
        <dbReference type="RuleBase" id="RU361182"/>
    </source>
</evidence>
<dbReference type="Pfam" id="PF09138">
    <property type="entry name" value="Urm1"/>
    <property type="match status" value="1"/>
</dbReference>
<dbReference type="EMBL" id="CH902618">
    <property type="protein sequence ID" value="KPU78720.1"/>
    <property type="molecule type" value="Genomic_DNA"/>
</dbReference>
<protein>
    <recommendedName>
        <fullName evidence="6">Ubiquitin-related modifier 1</fullName>
    </recommendedName>
</protein>
<name>A0A0P8YBD1_DROAN</name>
<comment type="similarity">
    <text evidence="6">Belongs to the URM1 family.</text>
</comment>
<evidence type="ECO:0000313" key="7">
    <source>
        <dbReference type="EMBL" id="KPU78720.1"/>
    </source>
</evidence>
<keyword evidence="5" id="KW-0833">Ubl conjugation pathway</keyword>
<dbReference type="UniPathway" id="UPA00988"/>
<comment type="pathway">
    <text evidence="6">tRNA modification; 5-methoxycarbonylmethyl-2-thiouridine-tRNA biosynthesis.</text>
</comment>
<sequence length="91" mass="10526">MGTAELKIILEFSAGAELLFGNIKRRQLALDGTKKWNIANLLKWMHANILTERPELFLQGDTVVNWITNCNPTTTFCSYQHFMAVRRRRSD</sequence>
<dbReference type="PANTHER" id="PTHR14986">
    <property type="entry name" value="RURM1 PROTEIN"/>
    <property type="match status" value="1"/>
</dbReference>
<dbReference type="GO" id="GO:0034227">
    <property type="term" value="P:tRNA thio-modification"/>
    <property type="evidence" value="ECO:0007669"/>
    <property type="project" value="InterPro"/>
</dbReference>
<dbReference type="OrthoDB" id="10248987at2759"/>
<evidence type="ECO:0000256" key="1">
    <source>
        <dbReference type="ARBA" id="ARBA00011151"/>
    </source>
</evidence>
<keyword evidence="8" id="KW-1185">Reference proteome</keyword>